<feature type="chain" id="PRO_5035600369" evidence="2">
    <location>
        <begin position="23"/>
        <end position="138"/>
    </location>
</feature>
<evidence type="ECO:0000313" key="5">
    <source>
        <dbReference type="Proteomes" id="UP000663854"/>
    </source>
</evidence>
<keyword evidence="1" id="KW-1133">Transmembrane helix</keyword>
<sequence length="138" mass="15314">MNQWHLCIYLFFLLSTFKSSTVHSIQCCSGDSSCTADLVDCPANVCFKLVFEKVTEYRGCMTDLYKMLEYPTLGGGNFYDDGGSSNDQCQKINTLGSGMSLCKCTSNLCNSSSKSSYISFLILIFILLVVYLCPCVFL</sequence>
<dbReference type="EMBL" id="CAJNOH010000273">
    <property type="protein sequence ID" value="CAF0978584.1"/>
    <property type="molecule type" value="Genomic_DNA"/>
</dbReference>
<keyword evidence="6" id="KW-1185">Reference proteome</keyword>
<feature type="signal peptide" evidence="2">
    <location>
        <begin position="1"/>
        <end position="22"/>
    </location>
</feature>
<name>A0A814F608_9BILA</name>
<evidence type="ECO:0000313" key="4">
    <source>
        <dbReference type="EMBL" id="CAF1081807.1"/>
    </source>
</evidence>
<organism evidence="3 5">
    <name type="scientific">Rotaria sordida</name>
    <dbReference type="NCBI Taxonomy" id="392033"/>
    <lineage>
        <taxon>Eukaryota</taxon>
        <taxon>Metazoa</taxon>
        <taxon>Spiralia</taxon>
        <taxon>Gnathifera</taxon>
        <taxon>Rotifera</taxon>
        <taxon>Eurotatoria</taxon>
        <taxon>Bdelloidea</taxon>
        <taxon>Philodinida</taxon>
        <taxon>Philodinidae</taxon>
        <taxon>Rotaria</taxon>
    </lineage>
</organism>
<dbReference type="EMBL" id="CAJNOL010000475">
    <property type="protein sequence ID" value="CAF1081807.1"/>
    <property type="molecule type" value="Genomic_DNA"/>
</dbReference>
<dbReference type="AlphaFoldDB" id="A0A814F608"/>
<keyword evidence="1" id="KW-0472">Membrane</keyword>
<gene>
    <name evidence="4" type="ORF">JXQ802_LOCUS18224</name>
    <name evidence="3" type="ORF">PYM288_LOCUS13492</name>
</gene>
<protein>
    <submittedName>
        <fullName evidence="3">Uncharacterized protein</fullName>
    </submittedName>
</protein>
<proteinExistence type="predicted"/>
<accession>A0A814F608</accession>
<dbReference type="Proteomes" id="UP000663854">
    <property type="component" value="Unassembled WGS sequence"/>
</dbReference>
<evidence type="ECO:0000256" key="1">
    <source>
        <dbReference type="SAM" id="Phobius"/>
    </source>
</evidence>
<comment type="caution">
    <text evidence="3">The sequence shown here is derived from an EMBL/GenBank/DDBJ whole genome shotgun (WGS) entry which is preliminary data.</text>
</comment>
<evidence type="ECO:0000313" key="6">
    <source>
        <dbReference type="Proteomes" id="UP000663870"/>
    </source>
</evidence>
<evidence type="ECO:0000313" key="3">
    <source>
        <dbReference type="EMBL" id="CAF0978584.1"/>
    </source>
</evidence>
<dbReference type="Proteomes" id="UP000663870">
    <property type="component" value="Unassembled WGS sequence"/>
</dbReference>
<keyword evidence="1" id="KW-0812">Transmembrane</keyword>
<reference evidence="3" key="1">
    <citation type="submission" date="2021-02" db="EMBL/GenBank/DDBJ databases">
        <authorList>
            <person name="Nowell W R."/>
        </authorList>
    </citation>
    <scope>NUCLEOTIDE SEQUENCE</scope>
</reference>
<keyword evidence="2" id="KW-0732">Signal</keyword>
<evidence type="ECO:0000256" key="2">
    <source>
        <dbReference type="SAM" id="SignalP"/>
    </source>
</evidence>
<feature type="transmembrane region" description="Helical" evidence="1">
    <location>
        <begin position="117"/>
        <end position="137"/>
    </location>
</feature>